<keyword evidence="3" id="KW-1185">Reference proteome</keyword>
<sequence>METMYTPSPIERLPIEILRHIFNLFVIIDNSPWWLTLVNRHWRAVALDSCILWTKIAIQDDDFFTELWRTPNCESVYSIGALTVCCNGPQLKDALSRAGRAPVKLYVALYDPFDSDLWALSAKSCYDLRIESASMSGNLQGTDSLISKLFTVSSLANMKCLTLHHSQTMSPLLSRRLDECAVKLRRLEIWVDFWGGAPRVDEGLPSRVENLVLTGPGSFNIVSWTHLVSLEVMATTWPDCGTPMIELTQLKRLKIRGNPRHLHHLRLPVLHSLILVEKSSNCAHMRETCIPTICLPKLYTLETVTQHVKWINALEMPSLHNLEIITFQKVRTESNPGILKLSAPQVNRVKVDVAIPEEFGSETLATMASVQHLRFESCGPAGPWENILEMLFADRVLPCPHLRSLEFGTSRRHDSALDDRIREIIRIAKTSSRFPLEYIDVDWDDAGVIRYA</sequence>
<evidence type="ECO:0000259" key="1">
    <source>
        <dbReference type="PROSITE" id="PS50181"/>
    </source>
</evidence>
<comment type="caution">
    <text evidence="2">The sequence shown here is derived from an EMBL/GenBank/DDBJ whole genome shotgun (WGS) entry which is preliminary data.</text>
</comment>
<dbReference type="Gene3D" id="3.80.10.10">
    <property type="entry name" value="Ribonuclease Inhibitor"/>
    <property type="match status" value="1"/>
</dbReference>
<feature type="domain" description="F-box" evidence="1">
    <location>
        <begin position="7"/>
        <end position="56"/>
    </location>
</feature>
<accession>G4TAS8</accession>
<dbReference type="Proteomes" id="UP000007148">
    <property type="component" value="Unassembled WGS sequence"/>
</dbReference>
<protein>
    <recommendedName>
        <fullName evidence="1">F-box domain-containing protein</fullName>
    </recommendedName>
</protein>
<dbReference type="InterPro" id="IPR032675">
    <property type="entry name" value="LRR_dom_sf"/>
</dbReference>
<reference evidence="2 3" key="1">
    <citation type="journal article" date="2011" name="PLoS Pathog.">
        <title>Endophytic Life Strategies Decoded by Genome and Transcriptome Analyses of the Mutualistic Root Symbiont Piriformospora indica.</title>
        <authorList>
            <person name="Zuccaro A."/>
            <person name="Lahrmann U."/>
            <person name="Guldener U."/>
            <person name="Langen G."/>
            <person name="Pfiffi S."/>
            <person name="Biedenkopf D."/>
            <person name="Wong P."/>
            <person name="Samans B."/>
            <person name="Grimm C."/>
            <person name="Basiewicz M."/>
            <person name="Murat C."/>
            <person name="Martin F."/>
            <person name="Kogel K.H."/>
        </authorList>
    </citation>
    <scope>NUCLEOTIDE SEQUENCE [LARGE SCALE GENOMIC DNA]</scope>
    <source>
        <strain evidence="2 3">DSM 11827</strain>
    </source>
</reference>
<organism evidence="2 3">
    <name type="scientific">Serendipita indica (strain DSM 11827)</name>
    <name type="common">Root endophyte fungus</name>
    <name type="synonym">Piriformospora indica</name>
    <dbReference type="NCBI Taxonomy" id="1109443"/>
    <lineage>
        <taxon>Eukaryota</taxon>
        <taxon>Fungi</taxon>
        <taxon>Dikarya</taxon>
        <taxon>Basidiomycota</taxon>
        <taxon>Agaricomycotina</taxon>
        <taxon>Agaricomycetes</taxon>
        <taxon>Sebacinales</taxon>
        <taxon>Serendipitaceae</taxon>
        <taxon>Serendipita</taxon>
    </lineage>
</organism>
<dbReference type="InterPro" id="IPR036047">
    <property type="entry name" value="F-box-like_dom_sf"/>
</dbReference>
<dbReference type="AlphaFoldDB" id="G4TAS8"/>
<evidence type="ECO:0000313" key="3">
    <source>
        <dbReference type="Proteomes" id="UP000007148"/>
    </source>
</evidence>
<dbReference type="SUPFAM" id="SSF81383">
    <property type="entry name" value="F-box domain"/>
    <property type="match status" value="1"/>
</dbReference>
<dbReference type="PROSITE" id="PS50181">
    <property type="entry name" value="FBOX"/>
    <property type="match status" value="1"/>
</dbReference>
<gene>
    <name evidence="2" type="ORF">PIIN_02301</name>
</gene>
<dbReference type="EMBL" id="CAFZ01000032">
    <property type="protein sequence ID" value="CCA68437.1"/>
    <property type="molecule type" value="Genomic_DNA"/>
</dbReference>
<dbReference type="OrthoDB" id="3365698at2759"/>
<evidence type="ECO:0000313" key="2">
    <source>
        <dbReference type="EMBL" id="CCA68437.1"/>
    </source>
</evidence>
<name>G4TAS8_SERID</name>
<dbReference type="HOGENOM" id="CLU_605677_0_0_1"/>
<proteinExistence type="predicted"/>
<dbReference type="InParanoid" id="G4TAS8"/>
<dbReference type="InterPro" id="IPR001810">
    <property type="entry name" value="F-box_dom"/>
</dbReference>